<comment type="caution">
    <text evidence="2">The sequence shown here is derived from an EMBL/GenBank/DDBJ whole genome shotgun (WGS) entry which is preliminary data.</text>
</comment>
<dbReference type="Gene3D" id="3.30.70.3580">
    <property type="entry name" value="Antirestriction protein"/>
    <property type="match status" value="1"/>
</dbReference>
<gene>
    <name evidence="2" type="ORF">SCD92_14000</name>
</gene>
<organism evidence="2 3">
    <name type="scientific">Gilvimarinus gilvus</name>
    <dbReference type="NCBI Taxonomy" id="3058038"/>
    <lineage>
        <taxon>Bacteria</taxon>
        <taxon>Pseudomonadati</taxon>
        <taxon>Pseudomonadota</taxon>
        <taxon>Gammaproteobacteria</taxon>
        <taxon>Cellvibrionales</taxon>
        <taxon>Cellvibrionaceae</taxon>
        <taxon>Gilvimarinus</taxon>
    </lineage>
</organism>
<dbReference type="Proteomes" id="UP001273505">
    <property type="component" value="Unassembled WGS sequence"/>
</dbReference>
<keyword evidence="3" id="KW-1185">Reference proteome</keyword>
<protein>
    <submittedName>
        <fullName evidence="2">Antirestriction protein</fullName>
    </submittedName>
</protein>
<evidence type="ECO:0000313" key="3">
    <source>
        <dbReference type="Proteomes" id="UP001273505"/>
    </source>
</evidence>
<dbReference type="InterPro" id="IPR042297">
    <property type="entry name" value="Antirestriction_sf"/>
</dbReference>
<sequence>MQSNAAEVQPVTAEAVPAEERIDTLPSFFPSCYLEFELMVFDVARTISKTYQGASGYWQFYRLSNGGFYMAPHCDGEFEVTIPFGNGFRGSLSADAFGVAVTLYAYCFIAEKFPDADLADHYARLYDYMSDHKEAGTIWQAID</sequence>
<dbReference type="RefSeq" id="WP_302722231.1">
    <property type="nucleotide sequence ID" value="NZ_JAULRU010000514.1"/>
</dbReference>
<name>A0ABU4S006_9GAMM</name>
<comment type="similarity">
    <text evidence="1">Belongs to the antirestriction protein family.</text>
</comment>
<dbReference type="InterPro" id="IPR004914">
    <property type="entry name" value="Antirestrict"/>
</dbReference>
<accession>A0ABU4S006</accession>
<dbReference type="EMBL" id="JAXAFO010000025">
    <property type="protein sequence ID" value="MDX6850480.1"/>
    <property type="molecule type" value="Genomic_DNA"/>
</dbReference>
<reference evidence="2 3" key="1">
    <citation type="submission" date="2023-11" db="EMBL/GenBank/DDBJ databases">
        <title>Gilvimarinus fulvus sp. nov., isolated from the surface of Kelp.</title>
        <authorList>
            <person name="Sun Y.Y."/>
            <person name="Gong Y."/>
            <person name="Du Z.J."/>
        </authorList>
    </citation>
    <scope>NUCLEOTIDE SEQUENCE [LARGE SCALE GENOMIC DNA]</scope>
    <source>
        <strain evidence="2 3">SDUM040013</strain>
    </source>
</reference>
<proteinExistence type="inferred from homology"/>
<dbReference type="Pfam" id="PF03230">
    <property type="entry name" value="Antirestrict"/>
    <property type="match status" value="1"/>
</dbReference>
<evidence type="ECO:0000313" key="2">
    <source>
        <dbReference type="EMBL" id="MDX6850480.1"/>
    </source>
</evidence>
<evidence type="ECO:0000256" key="1">
    <source>
        <dbReference type="ARBA" id="ARBA00008618"/>
    </source>
</evidence>